<dbReference type="Pfam" id="PF00030">
    <property type="entry name" value="Crystall"/>
    <property type="match status" value="2"/>
</dbReference>
<dbReference type="Gene3D" id="2.60.20.10">
    <property type="entry name" value="Crystallins"/>
    <property type="match status" value="2"/>
</dbReference>
<dbReference type="PANTHER" id="PTHR11818">
    <property type="entry name" value="BETA/GAMMA CRYSTALLIN"/>
    <property type="match status" value="1"/>
</dbReference>
<dbReference type="AlphaFoldDB" id="K4G0K6"/>
<feature type="domain" description="Beta/gamma crystallin 'Greek key'" evidence="3">
    <location>
        <begin position="86"/>
        <end position="167"/>
    </location>
</feature>
<dbReference type="SUPFAM" id="SSF49695">
    <property type="entry name" value="gamma-Crystallin-like"/>
    <property type="match status" value="1"/>
</dbReference>
<keyword evidence="2" id="KW-0677">Repeat</keyword>
<dbReference type="InterPro" id="IPR001064">
    <property type="entry name" value="Beta/gamma_crystallin"/>
</dbReference>
<sequence>MSITLYNETSLGGGGQTYTEDVPDMKDFSNRARSLKVEGYPWVAFTKKAFQGEFKIYRVGQYMNLNDFAVKISSLRVIKESLENPQITLYKNVNYTGAGKDIFEEIDNVDQIKKEIGGEISSHKIKEGVWILCKDEHFCGERMFTKENVPNYVQIGWKNQLSSLKPLTPSDFE</sequence>
<dbReference type="EMBL" id="JX053183">
    <property type="protein sequence ID" value="AFK11411.1"/>
    <property type="molecule type" value="mRNA"/>
</dbReference>
<organism evidence="4">
    <name type="scientific">Callorhinchus milii</name>
    <name type="common">Ghost shark</name>
    <dbReference type="NCBI Taxonomy" id="7868"/>
    <lineage>
        <taxon>Eukaryota</taxon>
        <taxon>Metazoa</taxon>
        <taxon>Chordata</taxon>
        <taxon>Craniata</taxon>
        <taxon>Vertebrata</taxon>
        <taxon>Chondrichthyes</taxon>
        <taxon>Holocephali</taxon>
        <taxon>Chimaeriformes</taxon>
        <taxon>Callorhinchidae</taxon>
        <taxon>Callorhinchus</taxon>
    </lineage>
</organism>
<evidence type="ECO:0000256" key="2">
    <source>
        <dbReference type="ARBA" id="ARBA00022737"/>
    </source>
</evidence>
<dbReference type="GO" id="GO:0007601">
    <property type="term" value="P:visual perception"/>
    <property type="evidence" value="ECO:0007669"/>
    <property type="project" value="TreeGrafter"/>
</dbReference>
<evidence type="ECO:0000259" key="3">
    <source>
        <dbReference type="SMART" id="SM00247"/>
    </source>
</evidence>
<reference evidence="4" key="1">
    <citation type="journal article" date="2012" name="PLoS ONE">
        <title>Sequencing and Analysis of Full-Length cDNAs, 5'-ESTs and 3'-ESTs from a Cartilaginous Fish, the Elephant Shark (Callorhinchus milii).</title>
        <authorList>
            <person name="Tan Y.Y."/>
            <person name="Kodzius R."/>
            <person name="Tay B.H."/>
            <person name="Tay A."/>
            <person name="Brenner S."/>
            <person name="Venkatesh B."/>
        </authorList>
    </citation>
    <scope>NUCLEOTIDE SEQUENCE</scope>
    <source>
        <tissue evidence="4">Spleen</tissue>
    </source>
</reference>
<name>K4G0K6_CALMI</name>
<dbReference type="GO" id="GO:0005212">
    <property type="term" value="F:structural constituent of eye lens"/>
    <property type="evidence" value="ECO:0007669"/>
    <property type="project" value="TreeGrafter"/>
</dbReference>
<feature type="domain" description="Beta/gamma crystallin 'Greek key'" evidence="3">
    <location>
        <begin position="2"/>
        <end position="78"/>
    </location>
</feature>
<dbReference type="GO" id="GO:0002088">
    <property type="term" value="P:lens development in camera-type eye"/>
    <property type="evidence" value="ECO:0007669"/>
    <property type="project" value="TreeGrafter"/>
</dbReference>
<dbReference type="InterPro" id="IPR050252">
    <property type="entry name" value="Beta/Gamma-Crystallin"/>
</dbReference>
<dbReference type="InterPro" id="IPR011024">
    <property type="entry name" value="G_crystallin-like"/>
</dbReference>
<protein>
    <submittedName>
        <fullName evidence="4">Ep37-A2</fullName>
    </submittedName>
</protein>
<dbReference type="PANTHER" id="PTHR11818:SF103">
    <property type="entry name" value="BETA_GAMMA CRYSTALLIN 'GREEK KEY' DOMAIN-CONTAINING PROTEIN"/>
    <property type="match status" value="1"/>
</dbReference>
<accession>K4G0K6</accession>
<proteinExistence type="evidence at transcript level"/>
<evidence type="ECO:0000256" key="1">
    <source>
        <dbReference type="ARBA" id="ARBA00009646"/>
    </source>
</evidence>
<evidence type="ECO:0000313" key="4">
    <source>
        <dbReference type="EMBL" id="AFK11411.1"/>
    </source>
</evidence>
<comment type="similarity">
    <text evidence="1">Belongs to the beta/gamma-crystallin family.</text>
</comment>
<dbReference type="SMART" id="SM00247">
    <property type="entry name" value="XTALbg"/>
    <property type="match status" value="2"/>
</dbReference>